<keyword evidence="6" id="KW-1185">Reference proteome</keyword>
<dbReference type="GO" id="GO:0032259">
    <property type="term" value="P:methylation"/>
    <property type="evidence" value="ECO:0007669"/>
    <property type="project" value="UniProtKB-KW"/>
</dbReference>
<evidence type="ECO:0000256" key="1">
    <source>
        <dbReference type="ARBA" id="ARBA00022603"/>
    </source>
</evidence>
<reference evidence="5 6" key="3">
    <citation type="submission" date="2019-11" db="EMBL/GenBank/DDBJ databases">
        <title>A de novo genome assembly of a pear dwarfing rootstock.</title>
        <authorList>
            <person name="Wang F."/>
            <person name="Wang J."/>
            <person name="Li S."/>
            <person name="Zhang Y."/>
            <person name="Fang M."/>
            <person name="Ma L."/>
            <person name="Zhao Y."/>
            <person name="Jiang S."/>
        </authorList>
    </citation>
    <scope>NUCLEOTIDE SEQUENCE [LARGE SCALE GENOMIC DNA]</scope>
    <source>
        <strain evidence="5">S2</strain>
        <tissue evidence="5">Leaf</tissue>
    </source>
</reference>
<keyword evidence="1 5" id="KW-0489">Methyltransferase</keyword>
<keyword evidence="4" id="KW-1133">Transmembrane helix</keyword>
<dbReference type="InterPro" id="IPR050750">
    <property type="entry name" value="C5-MTase"/>
</dbReference>
<evidence type="ECO:0000313" key="5">
    <source>
        <dbReference type="EMBL" id="KAB2629349.1"/>
    </source>
</evidence>
<keyword evidence="2 5" id="KW-0808">Transferase</keyword>
<dbReference type="Gene3D" id="3.40.50.150">
    <property type="entry name" value="Vaccinia Virus protein VP39"/>
    <property type="match status" value="2"/>
</dbReference>
<gene>
    <name evidence="5" type="ORF">D8674_034144</name>
</gene>
<keyword evidence="3" id="KW-0949">S-adenosyl-L-methionine</keyword>
<dbReference type="OrthoDB" id="414133at2759"/>
<dbReference type="GO" id="GO:0008168">
    <property type="term" value="F:methyltransferase activity"/>
    <property type="evidence" value="ECO:0007669"/>
    <property type="project" value="UniProtKB-KW"/>
</dbReference>
<name>A0A5N5HN45_9ROSA</name>
<dbReference type="InterPro" id="IPR029063">
    <property type="entry name" value="SAM-dependent_MTases_sf"/>
</dbReference>
<dbReference type="SUPFAM" id="SSF53335">
    <property type="entry name" value="S-adenosyl-L-methionine-dependent methyltransferases"/>
    <property type="match status" value="1"/>
</dbReference>
<evidence type="ECO:0000256" key="2">
    <source>
        <dbReference type="ARBA" id="ARBA00022679"/>
    </source>
</evidence>
<dbReference type="InterPro" id="IPR001525">
    <property type="entry name" value="C5_MeTfrase"/>
</dbReference>
<accession>A0A5N5HN45</accession>
<feature type="transmembrane region" description="Helical" evidence="4">
    <location>
        <begin position="251"/>
        <end position="273"/>
    </location>
</feature>
<sequence length="276" mass="31582">MANGLEKQEQEEQPWRILEFYSGIGGMMYSLVRAGVNAEVVEAFDINDTANDVYQHNFGHRPYQGNIQSLTAADLDCYGVDTTHTSRPPMVLFVENVVGFETSDTHTKMIEILGRTNFVLQEFIWSPLQFGVPYSRPRYFCLAKRRPSTFYNQVFDNQLLRSLGPLFGDANADETVFSELDEPQESRDALLDSCEPIESFLEFKNCSDQSEVQFWGHHYLKMKGLDIVWMFMHLRYFTPGGGERGGGGGMLISFIHIFYGPSFISFMFLIFSFHST</sequence>
<reference evidence="6" key="2">
    <citation type="submission" date="2019-10" db="EMBL/GenBank/DDBJ databases">
        <title>A de novo genome assembly of a pear dwarfing rootstock.</title>
        <authorList>
            <person name="Wang F."/>
            <person name="Wang J."/>
            <person name="Li S."/>
            <person name="Zhang Y."/>
            <person name="Fang M."/>
            <person name="Ma L."/>
            <person name="Zhao Y."/>
            <person name="Jiang S."/>
        </authorList>
    </citation>
    <scope>NUCLEOTIDE SEQUENCE [LARGE SCALE GENOMIC DNA]</scope>
</reference>
<dbReference type="Gene3D" id="3.90.120.10">
    <property type="entry name" value="DNA Methylase, subunit A, domain 2"/>
    <property type="match status" value="1"/>
</dbReference>
<protein>
    <submittedName>
        <fullName evidence="5">tRNA (Cytosine(38)-C(5))-methyltransferase-like</fullName>
    </submittedName>
</protein>
<dbReference type="Pfam" id="PF00145">
    <property type="entry name" value="DNA_methylase"/>
    <property type="match status" value="1"/>
</dbReference>
<evidence type="ECO:0000256" key="3">
    <source>
        <dbReference type="ARBA" id="ARBA00022691"/>
    </source>
</evidence>
<organism evidence="5 6">
    <name type="scientific">Pyrus ussuriensis x Pyrus communis</name>
    <dbReference type="NCBI Taxonomy" id="2448454"/>
    <lineage>
        <taxon>Eukaryota</taxon>
        <taxon>Viridiplantae</taxon>
        <taxon>Streptophyta</taxon>
        <taxon>Embryophyta</taxon>
        <taxon>Tracheophyta</taxon>
        <taxon>Spermatophyta</taxon>
        <taxon>Magnoliopsida</taxon>
        <taxon>eudicotyledons</taxon>
        <taxon>Gunneridae</taxon>
        <taxon>Pentapetalae</taxon>
        <taxon>rosids</taxon>
        <taxon>fabids</taxon>
        <taxon>Rosales</taxon>
        <taxon>Rosaceae</taxon>
        <taxon>Amygdaloideae</taxon>
        <taxon>Maleae</taxon>
        <taxon>Pyrus</taxon>
    </lineage>
</organism>
<comment type="caution">
    <text evidence="5">The sequence shown here is derived from an EMBL/GenBank/DDBJ whole genome shotgun (WGS) entry which is preliminary data.</text>
</comment>
<reference evidence="5 6" key="1">
    <citation type="submission" date="2019-09" db="EMBL/GenBank/DDBJ databases">
        <authorList>
            <person name="Ou C."/>
        </authorList>
    </citation>
    <scope>NUCLEOTIDE SEQUENCE [LARGE SCALE GENOMIC DNA]</scope>
    <source>
        <strain evidence="5">S2</strain>
        <tissue evidence="5">Leaf</tissue>
    </source>
</reference>
<evidence type="ECO:0000256" key="4">
    <source>
        <dbReference type="SAM" id="Phobius"/>
    </source>
</evidence>
<dbReference type="PANTHER" id="PTHR46098">
    <property type="entry name" value="TRNA (CYTOSINE(38)-C(5))-METHYLTRANSFERASE"/>
    <property type="match status" value="1"/>
</dbReference>
<dbReference type="AlphaFoldDB" id="A0A5N5HN45"/>
<keyword evidence="4" id="KW-0472">Membrane</keyword>
<dbReference type="GO" id="GO:0005634">
    <property type="term" value="C:nucleus"/>
    <property type="evidence" value="ECO:0007669"/>
    <property type="project" value="TreeGrafter"/>
</dbReference>
<dbReference type="PANTHER" id="PTHR46098:SF1">
    <property type="entry name" value="TRNA (CYTOSINE(38)-C(5))-METHYLTRANSFERASE"/>
    <property type="match status" value="1"/>
</dbReference>
<dbReference type="EMBL" id="SMOL01000148">
    <property type="protein sequence ID" value="KAB2629349.1"/>
    <property type="molecule type" value="Genomic_DNA"/>
</dbReference>
<evidence type="ECO:0000313" key="6">
    <source>
        <dbReference type="Proteomes" id="UP000327157"/>
    </source>
</evidence>
<dbReference type="Proteomes" id="UP000327157">
    <property type="component" value="Chromosome 8"/>
</dbReference>
<proteinExistence type="predicted"/>
<keyword evidence="4" id="KW-0812">Transmembrane</keyword>